<feature type="compositionally biased region" description="Basic residues" evidence="5">
    <location>
        <begin position="1398"/>
        <end position="1415"/>
    </location>
</feature>
<dbReference type="InterPro" id="IPR012340">
    <property type="entry name" value="NA-bd_OB-fold"/>
</dbReference>
<accession>A0A7R8X431</accession>
<feature type="region of interest" description="Disordered" evidence="5">
    <location>
        <begin position="1646"/>
        <end position="1721"/>
    </location>
</feature>
<feature type="domain" description="S1-like" evidence="6">
    <location>
        <begin position="1570"/>
        <end position="1627"/>
    </location>
</feature>
<proteinExistence type="predicted"/>
<feature type="region of interest" description="Disordered" evidence="5">
    <location>
        <begin position="1"/>
        <end position="231"/>
    </location>
</feature>
<feature type="region of interest" description="Disordered" evidence="5">
    <location>
        <begin position="483"/>
        <end position="505"/>
    </location>
</feature>
<protein>
    <recommendedName>
        <fullName evidence="6">S1-like domain-containing protein</fullName>
    </recommendedName>
</protein>
<dbReference type="GO" id="GO:0033314">
    <property type="term" value="P:mitotic DNA replication checkpoint signaling"/>
    <property type="evidence" value="ECO:0007669"/>
    <property type="project" value="TreeGrafter"/>
</dbReference>
<dbReference type="GO" id="GO:0003743">
    <property type="term" value="F:translation initiation factor activity"/>
    <property type="evidence" value="ECO:0007669"/>
    <property type="project" value="UniProtKB-UniRule"/>
</dbReference>
<keyword evidence="4" id="KW-0396">Initiation factor</keyword>
<evidence type="ECO:0000313" key="8">
    <source>
        <dbReference type="Proteomes" id="UP000677054"/>
    </source>
</evidence>
<evidence type="ECO:0000256" key="4">
    <source>
        <dbReference type="PROSITE-ProRule" id="PRU00181"/>
    </source>
</evidence>
<evidence type="ECO:0000313" key="7">
    <source>
        <dbReference type="EMBL" id="CAD7240130.1"/>
    </source>
</evidence>
<feature type="compositionally biased region" description="Polar residues" evidence="5">
    <location>
        <begin position="1273"/>
        <end position="1285"/>
    </location>
</feature>
<feature type="compositionally biased region" description="Polar residues" evidence="5">
    <location>
        <begin position="483"/>
        <end position="495"/>
    </location>
</feature>
<feature type="compositionally biased region" description="Acidic residues" evidence="5">
    <location>
        <begin position="1659"/>
        <end position="1676"/>
    </location>
</feature>
<dbReference type="CDD" id="cd05792">
    <property type="entry name" value="S1_eIF1AD_like"/>
    <property type="match status" value="1"/>
</dbReference>
<feature type="compositionally biased region" description="Basic and acidic residues" evidence="5">
    <location>
        <begin position="702"/>
        <end position="714"/>
    </location>
</feature>
<feature type="region of interest" description="Disordered" evidence="5">
    <location>
        <begin position="420"/>
        <end position="465"/>
    </location>
</feature>
<comment type="subcellular location">
    <subcellularLocation>
        <location evidence="1">Nucleus</location>
    </subcellularLocation>
</comment>
<feature type="compositionally biased region" description="Acidic residues" evidence="5">
    <location>
        <begin position="788"/>
        <end position="801"/>
    </location>
</feature>
<feature type="compositionally biased region" description="Polar residues" evidence="5">
    <location>
        <begin position="165"/>
        <end position="175"/>
    </location>
</feature>
<feature type="compositionally biased region" description="Polar residues" evidence="5">
    <location>
        <begin position="329"/>
        <end position="340"/>
    </location>
</feature>
<keyword evidence="8" id="KW-1185">Reference proteome</keyword>
<dbReference type="EMBL" id="LR899527">
    <property type="protein sequence ID" value="CAD7240130.1"/>
    <property type="molecule type" value="Genomic_DNA"/>
</dbReference>
<evidence type="ECO:0000256" key="5">
    <source>
        <dbReference type="SAM" id="MobiDB-lite"/>
    </source>
</evidence>
<feature type="compositionally biased region" description="Acidic residues" evidence="5">
    <location>
        <begin position="611"/>
        <end position="656"/>
    </location>
</feature>
<dbReference type="InterPro" id="IPR024146">
    <property type="entry name" value="Claspin"/>
</dbReference>
<feature type="region of interest" description="Disordered" evidence="5">
    <location>
        <begin position="1057"/>
        <end position="1138"/>
    </location>
</feature>
<feature type="compositionally biased region" description="Basic and acidic residues" evidence="5">
    <location>
        <begin position="595"/>
        <end position="610"/>
    </location>
</feature>
<feature type="region of interest" description="Disordered" evidence="5">
    <location>
        <begin position="1271"/>
        <end position="1302"/>
    </location>
</feature>
<feature type="compositionally biased region" description="Polar residues" evidence="5">
    <location>
        <begin position="850"/>
        <end position="867"/>
    </location>
</feature>
<gene>
    <name evidence="7" type="ORF">DSTB1V02_LOCUS164</name>
</gene>
<feature type="compositionally biased region" description="Polar residues" evidence="5">
    <location>
        <begin position="299"/>
        <end position="311"/>
    </location>
</feature>
<feature type="compositionally biased region" description="Basic and acidic residues" evidence="5">
    <location>
        <begin position="1286"/>
        <end position="1297"/>
    </location>
</feature>
<dbReference type="EMBL" id="CAJPEV010000010">
    <property type="protein sequence ID" value="CAG0878644.1"/>
    <property type="molecule type" value="Genomic_DNA"/>
</dbReference>
<feature type="compositionally biased region" description="Acidic residues" evidence="5">
    <location>
        <begin position="1102"/>
        <end position="1128"/>
    </location>
</feature>
<dbReference type="Gene3D" id="2.40.50.140">
    <property type="entry name" value="Nucleic acid-binding proteins"/>
    <property type="match status" value="1"/>
</dbReference>
<feature type="compositionally biased region" description="Acidic residues" evidence="5">
    <location>
        <begin position="377"/>
        <end position="388"/>
    </location>
</feature>
<dbReference type="InterPro" id="IPR006196">
    <property type="entry name" value="RNA-binding_domain_S1_IF1"/>
</dbReference>
<dbReference type="GO" id="GO:0010997">
    <property type="term" value="F:anaphase-promoting complex binding"/>
    <property type="evidence" value="ECO:0007669"/>
    <property type="project" value="TreeGrafter"/>
</dbReference>
<feature type="region of interest" description="Disordered" evidence="5">
    <location>
        <begin position="1370"/>
        <end position="1417"/>
    </location>
</feature>
<dbReference type="GO" id="GO:0005634">
    <property type="term" value="C:nucleus"/>
    <property type="evidence" value="ECO:0007669"/>
    <property type="project" value="UniProtKB-SubCell"/>
</dbReference>
<dbReference type="PANTHER" id="PTHR14396">
    <property type="entry name" value="CLASPIN"/>
    <property type="match status" value="1"/>
</dbReference>
<dbReference type="Proteomes" id="UP000677054">
    <property type="component" value="Unassembled WGS sequence"/>
</dbReference>
<sequence>MSSQRNMSAAGVHGVSVSSVPPSAFSPDGEYRQIHSSDEEEDEDDFQIATNCERPKGHVVRRIQDSDSSDQEENDASSGKEENLASEGPLSPVKLQTRHRRVYLSGDESEEEKDQALKIEKPSSRISEIMKQQKQESEDAVNLVFKNRDLFDPEDSEDEKDEVHQSANINTPPSSDSEDAKGTDIQKKKSRKQKTPKKRVSNQKGESEAKKIHSVSQRMMREAPITLPYHRPRQRTLQEFLNRKKLKLDTIKPKPQELEKITKKLKEMDKEVEQFYKSDDDQDMPTQVQERSDEVQDDSGIQVNGSQNSCSGEEETQETPLPYNKADARNNQDGYSQSNGGDIDENKENVVPAQQGAHSDQDPENKENISPGHEIVEQEVNETNELESVDCGMPLKVRKSLFQESCRESHLSAAEQFDVSTISVHDHDAKSEPAKDHSSVDEARDSEDVDSVPITLSNSKIPKSKPLPHSVLLSQVLSKNQTVLTKKPQLSSNESGFIDLGGDEDDMKRKSSGILGFMERFLKHSYLKPTPKKKDRDVKLNIVHKDTDSQGLEELKLETVTVHLRGEEEPNPEEQAPGAKLLKLKQALQAKIRQKREEEIKRKQELHAMDNEQDLDADEPMEEDEEAQFTDVDENEDSSDEEDEEEELLEDVTEIETESKKPRNPFVDDEAEEDDEIDDPGYEDNDCSESQLQSASEDVALDTEHDDSVERQEQELPDIDGPSSPVSHLTQFVEKDARKHKETEDVSEADTSFSKLEASKSQKHLSSEDLFASSQYIDEAGKKVEREKDEDEKEREMEDGDGSFNLTGSLIPPYQPGGGITNQIEPDKEAENENIFLTGFLTPFEKSRENLSPSPTLGMGRNQSFSRHPTMPIDDTQEATFPDSTPDRLHSLPSPLKLISAHEDSPVSSSKKLLDQSKNVSINSEDNMKELLGLCSGRFSPSKKGIEKLCSQREDEENMEELLALCSGQFGKNSVDSSSLPRTKSHGHELGESEDLLAGFLEAHAIQTQLQLHTPEKLEESTIILQKINAESDESDDEVPVLRRKKRKLAFSDDDDNISLVKTDKPDGRNGEQGNEDEEGSSDELCYSNEEPADNKLNLQDYLEEEAELSGSEASEDESEGEEEENGDVEGLLAKAEDEAALPSISKIQAQLSKVHVRQAIDQDIRELRLMQEIYLEDGDLHSDAQRQRKFKWKSTDGDSEELERRAWDDEVGVVEDQEEDASWRVERFEREKWKHEAEKFDSVAEDPSSILDSEDSQFLRMGHKALQRMYSRDSNGNRVFNSEQVPKEPTKLEGTKKPASSASLYSLLASPDSKSQASLSRKGSFLARGSHVLECLAQVVKTGSNSNATSARGSKKNFVFAALSPKEVQKKPKSNFDNVRKDAQGSETSGGTEQKGAKRRKAATPQKRPLKKPRVDRSFQTLDEPYTPERPSLWQVLPLLPSRKDALAALAILHAYFEHKNVDLNYVDALEDQFCYGLGAALGLFTASVNPTITGVDAKQQTAREVLRDMKHSTLTQAKNFALIGAMFSAVECTIETYRGCDDLKNGTYAGAVTGGIIGLRVQVVGGRGNNLHEVEAPDGSLFLVSMPPKFRKNVWIKRGDFVVVEPIPEGDKVKAEITNILYKDQIKHIQEEGLWPTEFIQDPEVGAGDMKKGQSSSEDEDDDSSSTSDSESDLFENPNRPKVPVMSDSSSSESDSDCEDSSESDSSDPSDSNPYNIEGVTTVFSNLKVAGAPPTKSDPKK</sequence>
<feature type="compositionally biased region" description="Acidic residues" evidence="5">
    <location>
        <begin position="1696"/>
        <end position="1710"/>
    </location>
</feature>
<dbReference type="PANTHER" id="PTHR14396:SF10">
    <property type="entry name" value="CLASPIN"/>
    <property type="match status" value="1"/>
</dbReference>
<dbReference type="SMART" id="SM00652">
    <property type="entry name" value="eIF1a"/>
    <property type="match status" value="1"/>
</dbReference>
<feature type="region of interest" description="Disordered" evidence="5">
    <location>
        <begin position="846"/>
        <end position="872"/>
    </location>
</feature>
<keyword evidence="4" id="KW-0648">Protein biosynthesis</keyword>
<keyword evidence="2" id="KW-0597">Phosphoprotein</keyword>
<dbReference type="InterPro" id="IPR001253">
    <property type="entry name" value="TIF_eIF-1A"/>
</dbReference>
<evidence type="ECO:0000259" key="6">
    <source>
        <dbReference type="PROSITE" id="PS50832"/>
    </source>
</evidence>
<feature type="compositionally biased region" description="Acidic residues" evidence="5">
    <location>
        <begin position="667"/>
        <end position="687"/>
    </location>
</feature>
<keyword evidence="3" id="KW-0539">Nucleus</keyword>
<reference evidence="7" key="1">
    <citation type="submission" date="2020-11" db="EMBL/GenBank/DDBJ databases">
        <authorList>
            <person name="Tran Van P."/>
        </authorList>
    </citation>
    <scope>NUCLEOTIDE SEQUENCE</scope>
</reference>
<organism evidence="7">
    <name type="scientific">Darwinula stevensoni</name>
    <dbReference type="NCBI Taxonomy" id="69355"/>
    <lineage>
        <taxon>Eukaryota</taxon>
        <taxon>Metazoa</taxon>
        <taxon>Ecdysozoa</taxon>
        <taxon>Arthropoda</taxon>
        <taxon>Crustacea</taxon>
        <taxon>Oligostraca</taxon>
        <taxon>Ostracoda</taxon>
        <taxon>Podocopa</taxon>
        <taxon>Podocopida</taxon>
        <taxon>Darwinulocopina</taxon>
        <taxon>Darwinuloidea</taxon>
        <taxon>Darwinulidae</taxon>
        <taxon>Darwinula</taxon>
    </lineage>
</organism>
<feature type="compositionally biased region" description="Basic and acidic residues" evidence="5">
    <location>
        <begin position="733"/>
        <end position="744"/>
    </location>
</feature>
<name>A0A7R8X431_9CRUS</name>
<feature type="compositionally biased region" description="Basic and acidic residues" evidence="5">
    <location>
        <begin position="424"/>
        <end position="443"/>
    </location>
</feature>
<dbReference type="SUPFAM" id="SSF50249">
    <property type="entry name" value="Nucleic acid-binding proteins"/>
    <property type="match status" value="1"/>
</dbReference>
<evidence type="ECO:0000256" key="3">
    <source>
        <dbReference type="ARBA" id="ARBA00023242"/>
    </source>
</evidence>
<feature type="compositionally biased region" description="Basic residues" evidence="5">
    <location>
        <begin position="188"/>
        <end position="201"/>
    </location>
</feature>
<dbReference type="PROSITE" id="PS50832">
    <property type="entry name" value="S1_IF1_TYPE"/>
    <property type="match status" value="1"/>
</dbReference>
<dbReference type="GO" id="GO:0007095">
    <property type="term" value="P:mitotic G2 DNA damage checkpoint signaling"/>
    <property type="evidence" value="ECO:0007669"/>
    <property type="project" value="TreeGrafter"/>
</dbReference>
<feature type="compositionally biased region" description="Low complexity" evidence="5">
    <location>
        <begin position="8"/>
        <end position="27"/>
    </location>
</feature>
<evidence type="ECO:0000256" key="1">
    <source>
        <dbReference type="ARBA" id="ARBA00004123"/>
    </source>
</evidence>
<evidence type="ECO:0000256" key="2">
    <source>
        <dbReference type="ARBA" id="ARBA00022553"/>
    </source>
</evidence>
<dbReference type="GO" id="GO:0003723">
    <property type="term" value="F:RNA binding"/>
    <property type="evidence" value="ECO:0007669"/>
    <property type="project" value="InterPro"/>
</dbReference>
<dbReference type="Pfam" id="PF01176">
    <property type="entry name" value="eIF-1a"/>
    <property type="match status" value="1"/>
</dbReference>
<feature type="region of interest" description="Disordered" evidence="5">
    <location>
        <begin position="272"/>
        <end position="388"/>
    </location>
</feature>
<dbReference type="OrthoDB" id="1738325at2759"/>
<feature type="compositionally biased region" description="Basic and acidic residues" evidence="5">
    <location>
        <begin position="178"/>
        <end position="187"/>
    </location>
</feature>
<feature type="compositionally biased region" description="Basic and acidic residues" evidence="5">
    <location>
        <begin position="114"/>
        <end position="123"/>
    </location>
</feature>
<feature type="region of interest" description="Disordered" evidence="5">
    <location>
        <begin position="593"/>
        <end position="825"/>
    </location>
</feature>